<comment type="similarity">
    <text evidence="1">Belongs to the HipA Ser/Thr kinase family.</text>
</comment>
<feature type="domain" description="HipA-like C-terminal" evidence="4">
    <location>
        <begin position="146"/>
        <end position="364"/>
    </location>
</feature>
<gene>
    <name evidence="6" type="ORF">KJB30_00070</name>
</gene>
<dbReference type="PANTHER" id="PTHR37419:SF1">
    <property type="entry name" value="SERINE_THREONINE-PROTEIN KINASE TOXIN HIPA"/>
    <property type="match status" value="1"/>
</dbReference>
<sequence length="401" mass="44328">MSANTLAVWAAHRRAGLLDQTLDQRQYVFAYDQAAESSVAQVSLTMPVRLESWLSRDLHPIFQMNLPEGALLEAIRRAIAKLTGEDDLNILRVTGGNQIGRNRFSLPEDAAPGIVETAESLEELLSYPDTEELFHDLVGKYALRSGVSGVQPKVMLDATERGTAAVGGYIVKSWGADFPQLAANEFFCMTAAKRSGLPVPEFHLSENGGLFVMKRFDLTDSDGSSLGFEDMCALQALGTDQKYGSTYERVARSIKDFVSGEFLRTAREQFFSSLVLSCMIRNGDAHLKNFGVLYERPGQPVRLAPVYDMVTTVAYIPRDVPALSLAGTKKWWPRKNLEKFAVTHLALSVGKVGQIFEQVAEGVNDTRGMLTEYLEEHPEFREVGSRMLAVWNEGVAETFSG</sequence>
<dbReference type="NCBIfam" id="TIGR03071">
    <property type="entry name" value="couple_hipA"/>
    <property type="match status" value="1"/>
</dbReference>
<name>A0ABS5U3D4_9BACT</name>
<proteinExistence type="inferred from homology"/>
<reference evidence="6 7" key="1">
    <citation type="submission" date="2021-05" db="EMBL/GenBank/DDBJ databases">
        <title>The draft genome of Geobacter chapellei DSM 13688.</title>
        <authorList>
            <person name="Xu Z."/>
            <person name="Masuda Y."/>
            <person name="Itoh H."/>
            <person name="Senoo K."/>
        </authorList>
    </citation>
    <scope>NUCLEOTIDE SEQUENCE [LARGE SCALE GENOMIC DNA]</scope>
    <source>
        <strain evidence="6 7">DSM 13688</strain>
    </source>
</reference>
<keyword evidence="3" id="KW-0418">Kinase</keyword>
<dbReference type="PANTHER" id="PTHR37419">
    <property type="entry name" value="SERINE/THREONINE-PROTEIN KINASE TOXIN HIPA"/>
    <property type="match status" value="1"/>
</dbReference>
<evidence type="ECO:0000313" key="7">
    <source>
        <dbReference type="Proteomes" id="UP000784128"/>
    </source>
</evidence>
<evidence type="ECO:0000256" key="1">
    <source>
        <dbReference type="ARBA" id="ARBA00010164"/>
    </source>
</evidence>
<keyword evidence="7" id="KW-1185">Reference proteome</keyword>
<dbReference type="EMBL" id="JAHDYS010000001">
    <property type="protein sequence ID" value="MBT1070177.1"/>
    <property type="molecule type" value="Genomic_DNA"/>
</dbReference>
<dbReference type="Pfam" id="PF07804">
    <property type="entry name" value="HipA_C"/>
    <property type="match status" value="1"/>
</dbReference>
<evidence type="ECO:0000259" key="4">
    <source>
        <dbReference type="Pfam" id="PF07804"/>
    </source>
</evidence>
<organism evidence="6 7">
    <name type="scientific">Pelotalea chapellei</name>
    <dbReference type="NCBI Taxonomy" id="44671"/>
    <lineage>
        <taxon>Bacteria</taxon>
        <taxon>Pseudomonadati</taxon>
        <taxon>Thermodesulfobacteriota</taxon>
        <taxon>Desulfuromonadia</taxon>
        <taxon>Geobacterales</taxon>
        <taxon>Geobacteraceae</taxon>
        <taxon>Pelotalea</taxon>
    </lineage>
</organism>
<dbReference type="InterPro" id="IPR017508">
    <property type="entry name" value="HipA_N1"/>
</dbReference>
<dbReference type="Proteomes" id="UP000784128">
    <property type="component" value="Unassembled WGS sequence"/>
</dbReference>
<dbReference type="InterPro" id="IPR052028">
    <property type="entry name" value="HipA_Ser/Thr_kinase"/>
</dbReference>
<dbReference type="Gene3D" id="1.10.1070.20">
    <property type="match status" value="1"/>
</dbReference>
<dbReference type="Pfam" id="PF13657">
    <property type="entry name" value="Couple_hipA"/>
    <property type="match status" value="1"/>
</dbReference>
<dbReference type="InterPro" id="IPR012893">
    <property type="entry name" value="HipA-like_C"/>
</dbReference>
<evidence type="ECO:0000256" key="2">
    <source>
        <dbReference type="ARBA" id="ARBA00022679"/>
    </source>
</evidence>
<comment type="caution">
    <text evidence="6">The sequence shown here is derived from an EMBL/GenBank/DDBJ whole genome shotgun (WGS) entry which is preliminary data.</text>
</comment>
<feature type="domain" description="HipA N-terminal subdomain 1" evidence="5">
    <location>
        <begin position="6"/>
        <end position="101"/>
    </location>
</feature>
<dbReference type="RefSeq" id="WP_214295897.1">
    <property type="nucleotide sequence ID" value="NZ_JAHDYS010000001.1"/>
</dbReference>
<evidence type="ECO:0000313" key="6">
    <source>
        <dbReference type="EMBL" id="MBT1070177.1"/>
    </source>
</evidence>
<evidence type="ECO:0000259" key="5">
    <source>
        <dbReference type="Pfam" id="PF13657"/>
    </source>
</evidence>
<protein>
    <submittedName>
        <fullName evidence="6">HipA domain-containing protein</fullName>
    </submittedName>
</protein>
<keyword evidence="2" id="KW-0808">Transferase</keyword>
<accession>A0ABS5U3D4</accession>
<evidence type="ECO:0000256" key="3">
    <source>
        <dbReference type="ARBA" id="ARBA00022777"/>
    </source>
</evidence>